<keyword evidence="1" id="KW-0175">Coiled coil</keyword>
<dbReference type="Proteomes" id="UP000006727">
    <property type="component" value="Chromosome 16"/>
</dbReference>
<accession>A0A2K1J7Z3</accession>
<dbReference type="EMBL" id="ABEU02000016">
    <property type="protein sequence ID" value="PNR37644.1"/>
    <property type="molecule type" value="Genomic_DNA"/>
</dbReference>
<evidence type="ECO:0000256" key="1">
    <source>
        <dbReference type="SAM" id="Coils"/>
    </source>
</evidence>
<proteinExistence type="predicted"/>
<sequence length="50" mass="6105">MASLRTEMQTQTRLIMDLQNQHDAQLRNQEETFEARLEEEQRRLQQTKTE</sequence>
<dbReference type="InParanoid" id="A0A2K1J7Z3"/>
<dbReference type="AlphaFoldDB" id="A0A2K1J7Z3"/>
<dbReference type="EnsemblPlants" id="Pp3c16_10278V3.1">
    <property type="protein sequence ID" value="Pp3c16_10278V3.1"/>
    <property type="gene ID" value="Pp3c16_10278"/>
</dbReference>
<organism evidence="2">
    <name type="scientific">Physcomitrium patens</name>
    <name type="common">Spreading-leaved earth moss</name>
    <name type="synonym">Physcomitrella patens</name>
    <dbReference type="NCBI Taxonomy" id="3218"/>
    <lineage>
        <taxon>Eukaryota</taxon>
        <taxon>Viridiplantae</taxon>
        <taxon>Streptophyta</taxon>
        <taxon>Embryophyta</taxon>
        <taxon>Bryophyta</taxon>
        <taxon>Bryophytina</taxon>
        <taxon>Bryopsida</taxon>
        <taxon>Funariidae</taxon>
        <taxon>Funariales</taxon>
        <taxon>Funariaceae</taxon>
        <taxon>Physcomitrium</taxon>
    </lineage>
</organism>
<dbReference type="Gramene" id="Pp3c16_10278V3.1">
    <property type="protein sequence ID" value="Pp3c16_10278V3.1"/>
    <property type="gene ID" value="Pp3c16_10278"/>
</dbReference>
<feature type="coiled-coil region" evidence="1">
    <location>
        <begin position="1"/>
        <end position="50"/>
    </location>
</feature>
<protein>
    <submittedName>
        <fullName evidence="2 3">Uncharacterized protein</fullName>
    </submittedName>
</protein>
<reference evidence="2 4" key="2">
    <citation type="journal article" date="2018" name="Plant J.">
        <title>The Physcomitrella patens chromosome-scale assembly reveals moss genome structure and evolution.</title>
        <authorList>
            <person name="Lang D."/>
            <person name="Ullrich K.K."/>
            <person name="Murat F."/>
            <person name="Fuchs J."/>
            <person name="Jenkins J."/>
            <person name="Haas F.B."/>
            <person name="Piednoel M."/>
            <person name="Gundlach H."/>
            <person name="Van Bel M."/>
            <person name="Meyberg R."/>
            <person name="Vives C."/>
            <person name="Morata J."/>
            <person name="Symeonidi A."/>
            <person name="Hiss M."/>
            <person name="Muchero W."/>
            <person name="Kamisugi Y."/>
            <person name="Saleh O."/>
            <person name="Blanc G."/>
            <person name="Decker E.L."/>
            <person name="van Gessel N."/>
            <person name="Grimwood J."/>
            <person name="Hayes R.D."/>
            <person name="Graham S.W."/>
            <person name="Gunter L.E."/>
            <person name="McDaniel S.F."/>
            <person name="Hoernstein S.N.W."/>
            <person name="Larsson A."/>
            <person name="Li F.W."/>
            <person name="Perroud P.F."/>
            <person name="Phillips J."/>
            <person name="Ranjan P."/>
            <person name="Rokshar D.S."/>
            <person name="Rothfels C.J."/>
            <person name="Schneider L."/>
            <person name="Shu S."/>
            <person name="Stevenson D.W."/>
            <person name="Thummler F."/>
            <person name="Tillich M."/>
            <person name="Villarreal Aguilar J.C."/>
            <person name="Widiez T."/>
            <person name="Wong G.K."/>
            <person name="Wymore A."/>
            <person name="Zhang Y."/>
            <person name="Zimmer A.D."/>
            <person name="Quatrano R.S."/>
            <person name="Mayer K.F.X."/>
            <person name="Goodstein D."/>
            <person name="Casacuberta J.M."/>
            <person name="Vandepoele K."/>
            <person name="Reski R."/>
            <person name="Cuming A.C."/>
            <person name="Tuskan G.A."/>
            <person name="Maumus F."/>
            <person name="Salse J."/>
            <person name="Schmutz J."/>
            <person name="Rensing S.A."/>
        </authorList>
    </citation>
    <scope>NUCLEOTIDE SEQUENCE [LARGE SCALE GENOMIC DNA]</scope>
    <source>
        <strain evidence="3 4">cv. Gransden 2004</strain>
    </source>
</reference>
<name>A0A2K1J7Z3_PHYPA</name>
<keyword evidence="4" id="KW-1185">Reference proteome</keyword>
<reference evidence="2 4" key="1">
    <citation type="journal article" date="2008" name="Science">
        <title>The Physcomitrella genome reveals evolutionary insights into the conquest of land by plants.</title>
        <authorList>
            <person name="Rensing S."/>
            <person name="Lang D."/>
            <person name="Zimmer A."/>
            <person name="Terry A."/>
            <person name="Salamov A."/>
            <person name="Shapiro H."/>
            <person name="Nishiyama T."/>
            <person name="Perroud P.-F."/>
            <person name="Lindquist E."/>
            <person name="Kamisugi Y."/>
            <person name="Tanahashi T."/>
            <person name="Sakakibara K."/>
            <person name="Fujita T."/>
            <person name="Oishi K."/>
            <person name="Shin-I T."/>
            <person name="Kuroki Y."/>
            <person name="Toyoda A."/>
            <person name="Suzuki Y."/>
            <person name="Hashimoto A."/>
            <person name="Yamaguchi K."/>
            <person name="Sugano A."/>
            <person name="Kohara Y."/>
            <person name="Fujiyama A."/>
            <person name="Anterola A."/>
            <person name="Aoki S."/>
            <person name="Ashton N."/>
            <person name="Barbazuk W.B."/>
            <person name="Barker E."/>
            <person name="Bennetzen J."/>
            <person name="Bezanilla M."/>
            <person name="Blankenship R."/>
            <person name="Cho S.H."/>
            <person name="Dutcher S."/>
            <person name="Estelle M."/>
            <person name="Fawcett J.A."/>
            <person name="Gundlach H."/>
            <person name="Hanada K."/>
            <person name="Heyl A."/>
            <person name="Hicks K.A."/>
            <person name="Hugh J."/>
            <person name="Lohr M."/>
            <person name="Mayer K."/>
            <person name="Melkozernov A."/>
            <person name="Murata T."/>
            <person name="Nelson D."/>
            <person name="Pils B."/>
            <person name="Prigge M."/>
            <person name="Reiss B."/>
            <person name="Renner T."/>
            <person name="Rombauts S."/>
            <person name="Rushton P."/>
            <person name="Sanderfoot A."/>
            <person name="Schween G."/>
            <person name="Shiu S.-H."/>
            <person name="Stueber K."/>
            <person name="Theodoulou F.L."/>
            <person name="Tu H."/>
            <person name="Van de Peer Y."/>
            <person name="Verrier P.J."/>
            <person name="Waters E."/>
            <person name="Wood A."/>
            <person name="Yang L."/>
            <person name="Cove D."/>
            <person name="Cuming A."/>
            <person name="Hasebe M."/>
            <person name="Lucas S."/>
            <person name="Mishler D.B."/>
            <person name="Reski R."/>
            <person name="Grigoriev I."/>
            <person name="Quatrano R.S."/>
            <person name="Boore J.L."/>
        </authorList>
    </citation>
    <scope>NUCLEOTIDE SEQUENCE [LARGE SCALE GENOMIC DNA]</scope>
    <source>
        <strain evidence="3 4">cv. Gransden 2004</strain>
    </source>
</reference>
<evidence type="ECO:0000313" key="2">
    <source>
        <dbReference type="EMBL" id="PNR37644.1"/>
    </source>
</evidence>
<reference evidence="3" key="3">
    <citation type="submission" date="2020-12" db="UniProtKB">
        <authorList>
            <consortium name="EnsemblPlants"/>
        </authorList>
    </citation>
    <scope>IDENTIFICATION</scope>
</reference>
<evidence type="ECO:0000313" key="3">
    <source>
        <dbReference type="EnsemblPlants" id="Pp3c16_10278V3.1"/>
    </source>
</evidence>
<evidence type="ECO:0000313" key="4">
    <source>
        <dbReference type="Proteomes" id="UP000006727"/>
    </source>
</evidence>
<gene>
    <name evidence="2" type="ORF">PHYPA_020753</name>
</gene>